<feature type="transmembrane region" description="Helical" evidence="2">
    <location>
        <begin position="41"/>
        <end position="60"/>
    </location>
</feature>
<keyword evidence="2" id="KW-0812">Transmembrane</keyword>
<dbReference type="InterPro" id="IPR011044">
    <property type="entry name" value="Quino_amine_DH_bsu"/>
</dbReference>
<proteinExistence type="predicted"/>
<dbReference type="Gene3D" id="2.120.10.30">
    <property type="entry name" value="TolB, C-terminal domain"/>
    <property type="match status" value="1"/>
</dbReference>
<comment type="caution">
    <text evidence="3">The sequence shown here is derived from an EMBL/GenBank/DDBJ whole genome shotgun (WGS) entry which is preliminary data.</text>
</comment>
<dbReference type="SUPFAM" id="SSF50969">
    <property type="entry name" value="YVTN repeat-like/Quinoprotein amine dehydrogenase"/>
    <property type="match status" value="1"/>
</dbReference>
<keyword evidence="2" id="KW-1133">Transmembrane helix</keyword>
<feature type="compositionally biased region" description="Low complexity" evidence="1">
    <location>
        <begin position="72"/>
        <end position="82"/>
    </location>
</feature>
<keyword evidence="2" id="KW-0472">Membrane</keyword>
<evidence type="ECO:0000256" key="2">
    <source>
        <dbReference type="SAM" id="Phobius"/>
    </source>
</evidence>
<accession>A0ABS2AAR2</accession>
<evidence type="ECO:0000256" key="1">
    <source>
        <dbReference type="SAM" id="MobiDB-lite"/>
    </source>
</evidence>
<organism evidence="3 4">
    <name type="scientific">Paractinoplanes ovalisporus</name>
    <dbReference type="NCBI Taxonomy" id="2810368"/>
    <lineage>
        <taxon>Bacteria</taxon>
        <taxon>Bacillati</taxon>
        <taxon>Actinomycetota</taxon>
        <taxon>Actinomycetes</taxon>
        <taxon>Micromonosporales</taxon>
        <taxon>Micromonosporaceae</taxon>
        <taxon>Paractinoplanes</taxon>
    </lineage>
</organism>
<evidence type="ECO:0000313" key="4">
    <source>
        <dbReference type="Proteomes" id="UP000632138"/>
    </source>
</evidence>
<sequence>MTLEDKVRLTVHDLAGTAPATPGLADIARRRGRRIRRRNQALVGAAAIVLTGVAAVPFAVPDKRDTSPPPVTTTSSPVRRTTAPANWGSTPLKLPGGVVVTALTRNDVGTDAPAGRTLATGNVVLNRATGRYEALKADYYTVWGAPAENLGVVSDGADGLGIVHADRSIKWIRIGYALDPQWSPNGTLLLATTQTGFAVIDAATGKVTRHATPEAIAACPDECLFTWQTDNRTVAVAQRDLSVPQSEEKADTIKEVRVYSAADGRALAVQNVPGLPVSGSPWSPDGTRVLLRSPEPGGGTRIAQVMSGTTITTVPESDTRFLPGGGILGLSEGMARLYDSDGKLYEEMTLPADFAGRRVSIGTP</sequence>
<gene>
    <name evidence="3" type="ORF">JIG36_15185</name>
</gene>
<reference evidence="3 4" key="1">
    <citation type="submission" date="2021-01" db="EMBL/GenBank/DDBJ databases">
        <title>Actinoplanes sp. nov. LDG1-06 isolated from lichen.</title>
        <authorList>
            <person name="Saeng-In P."/>
            <person name="Phongsopitanun W."/>
            <person name="Kanchanasin P."/>
            <person name="Yuki M."/>
            <person name="Kudo T."/>
            <person name="Ohkuma M."/>
            <person name="Tanasupawat S."/>
        </authorList>
    </citation>
    <scope>NUCLEOTIDE SEQUENCE [LARGE SCALE GENOMIC DNA]</scope>
    <source>
        <strain evidence="3 4">LDG1-06</strain>
    </source>
</reference>
<dbReference type="RefSeq" id="WP_203376931.1">
    <property type="nucleotide sequence ID" value="NZ_JAENHP010000004.1"/>
</dbReference>
<name>A0ABS2AAR2_9ACTN</name>
<protein>
    <submittedName>
        <fullName evidence="3">Uncharacterized protein</fullName>
    </submittedName>
</protein>
<dbReference type="Proteomes" id="UP000632138">
    <property type="component" value="Unassembled WGS sequence"/>
</dbReference>
<keyword evidence="4" id="KW-1185">Reference proteome</keyword>
<feature type="region of interest" description="Disordered" evidence="1">
    <location>
        <begin position="60"/>
        <end position="89"/>
    </location>
</feature>
<dbReference type="InterPro" id="IPR011042">
    <property type="entry name" value="6-blade_b-propeller_TolB-like"/>
</dbReference>
<dbReference type="EMBL" id="JAENHP010000004">
    <property type="protein sequence ID" value="MBM2616901.1"/>
    <property type="molecule type" value="Genomic_DNA"/>
</dbReference>
<evidence type="ECO:0000313" key="3">
    <source>
        <dbReference type="EMBL" id="MBM2616901.1"/>
    </source>
</evidence>